<name>A0A9P4VTM0_9PEZI</name>
<evidence type="ECO:0000313" key="2">
    <source>
        <dbReference type="EMBL" id="KAF2841635.1"/>
    </source>
</evidence>
<gene>
    <name evidence="2" type="ORF">M501DRAFT_1000906</name>
</gene>
<organism evidence="2 3">
    <name type="scientific">Patellaria atrata CBS 101060</name>
    <dbReference type="NCBI Taxonomy" id="1346257"/>
    <lineage>
        <taxon>Eukaryota</taxon>
        <taxon>Fungi</taxon>
        <taxon>Dikarya</taxon>
        <taxon>Ascomycota</taxon>
        <taxon>Pezizomycotina</taxon>
        <taxon>Dothideomycetes</taxon>
        <taxon>Dothideomycetes incertae sedis</taxon>
        <taxon>Patellariales</taxon>
        <taxon>Patellariaceae</taxon>
        <taxon>Patellaria</taxon>
    </lineage>
</organism>
<dbReference type="AlphaFoldDB" id="A0A9P4VTM0"/>
<dbReference type="EMBL" id="MU006091">
    <property type="protein sequence ID" value="KAF2841635.1"/>
    <property type="molecule type" value="Genomic_DNA"/>
</dbReference>
<accession>A0A9P4VTM0</accession>
<dbReference type="Proteomes" id="UP000799429">
    <property type="component" value="Unassembled WGS sequence"/>
</dbReference>
<feature type="transmembrane region" description="Helical" evidence="1">
    <location>
        <begin position="15"/>
        <end position="37"/>
    </location>
</feature>
<proteinExistence type="predicted"/>
<keyword evidence="1" id="KW-0812">Transmembrane</keyword>
<evidence type="ECO:0000313" key="3">
    <source>
        <dbReference type="Proteomes" id="UP000799429"/>
    </source>
</evidence>
<keyword evidence="1" id="KW-0472">Membrane</keyword>
<keyword evidence="3" id="KW-1185">Reference proteome</keyword>
<reference evidence="2" key="1">
    <citation type="journal article" date="2020" name="Stud. Mycol.">
        <title>101 Dothideomycetes genomes: a test case for predicting lifestyles and emergence of pathogens.</title>
        <authorList>
            <person name="Haridas S."/>
            <person name="Albert R."/>
            <person name="Binder M."/>
            <person name="Bloem J."/>
            <person name="Labutti K."/>
            <person name="Salamov A."/>
            <person name="Andreopoulos B."/>
            <person name="Baker S."/>
            <person name="Barry K."/>
            <person name="Bills G."/>
            <person name="Bluhm B."/>
            <person name="Cannon C."/>
            <person name="Castanera R."/>
            <person name="Culley D."/>
            <person name="Daum C."/>
            <person name="Ezra D."/>
            <person name="Gonzalez J."/>
            <person name="Henrissat B."/>
            <person name="Kuo A."/>
            <person name="Liang C."/>
            <person name="Lipzen A."/>
            <person name="Lutzoni F."/>
            <person name="Magnuson J."/>
            <person name="Mondo S."/>
            <person name="Nolan M."/>
            <person name="Ohm R."/>
            <person name="Pangilinan J."/>
            <person name="Park H.-J."/>
            <person name="Ramirez L."/>
            <person name="Alfaro M."/>
            <person name="Sun H."/>
            <person name="Tritt A."/>
            <person name="Yoshinaga Y."/>
            <person name="Zwiers L.-H."/>
            <person name="Turgeon B."/>
            <person name="Goodwin S."/>
            <person name="Spatafora J."/>
            <person name="Crous P."/>
            <person name="Grigoriev I."/>
        </authorList>
    </citation>
    <scope>NUCLEOTIDE SEQUENCE</scope>
    <source>
        <strain evidence="2">CBS 101060</strain>
    </source>
</reference>
<keyword evidence="1" id="KW-1133">Transmembrane helix</keyword>
<comment type="caution">
    <text evidence="2">The sequence shown here is derived from an EMBL/GenBank/DDBJ whole genome shotgun (WGS) entry which is preliminary data.</text>
</comment>
<protein>
    <submittedName>
        <fullName evidence="2">Uncharacterized protein</fullName>
    </submittedName>
</protein>
<evidence type="ECO:0000256" key="1">
    <source>
        <dbReference type="SAM" id="Phobius"/>
    </source>
</evidence>
<sequence>MDYGEEVRYVVWLDWNLRLCFCGGCGFVTVVGVVDILSSIPDAGLQRTKSRARNKFLER</sequence>